<evidence type="ECO:0000313" key="4">
    <source>
        <dbReference type="EMBL" id="KAI1708806.1"/>
    </source>
</evidence>
<dbReference type="GO" id="GO:0071013">
    <property type="term" value="C:catalytic step 2 spliceosome"/>
    <property type="evidence" value="ECO:0007669"/>
    <property type="project" value="TreeGrafter"/>
</dbReference>
<dbReference type="EMBL" id="JAKKPZ010000033">
    <property type="protein sequence ID" value="KAI1708806.1"/>
    <property type="molecule type" value="Genomic_DNA"/>
</dbReference>
<comment type="caution">
    <text evidence="4">The sequence shown here is derived from an EMBL/GenBank/DDBJ whole genome shotgun (WGS) entry which is preliminary data.</text>
</comment>
<organism evidence="4 5">
    <name type="scientific">Ditylenchus destructor</name>
    <dbReference type="NCBI Taxonomy" id="166010"/>
    <lineage>
        <taxon>Eukaryota</taxon>
        <taxon>Metazoa</taxon>
        <taxon>Ecdysozoa</taxon>
        <taxon>Nematoda</taxon>
        <taxon>Chromadorea</taxon>
        <taxon>Rhabditida</taxon>
        <taxon>Tylenchina</taxon>
        <taxon>Tylenchomorpha</taxon>
        <taxon>Sphaerularioidea</taxon>
        <taxon>Anguinidae</taxon>
        <taxon>Anguininae</taxon>
        <taxon>Ditylenchus</taxon>
    </lineage>
</organism>
<sequence>MFPNRKFSVIACQAVSITITEAVGKRIFDIRNNKYRLLQKHEWQYKNDHTVTDFLGDQQNMKATTSYKHLVPDHFPPRIIYVPYDHVKPIEHGSPVIKRYSDPSIMKNWNKKLVERKFRRLRLPAIKEPLSEPIAISHQPCGADEVNKLMAKEESNDPENEVKNTKALYQKKEAILNDAVKYNPANVDLALKKIEIDQEYYGVNSLDVQSGLNRAVNKFCNSIKMWSMYIQMRQNDRSSFTLSDTISIIDKCIRNLVDIRDGVKVSHKAEPGTDAFLLDLVVHRTKLLIESDYISWAIASVQAIAEFHFFDIAMSPEMKCSTFKNFWETGVPRIGDDFAMGWRKSNYNEKFTEKEQEQLLAQVARINKREDLIQQEHQKFGMPNIDVWRCVDILRTEETWRPVRYSGQDENHIQYLNRVIKFDQIKPILFHLSDKKLACDLVFRLLQLFGAVIPGMEFVNQESTLRRISSSDLPNFSLEYRDIRKFMDNFFDLFANADGVDSIRTRTAKLITNVTLGLLAEDSMSIQEKANSIKNLAMKYFHADTKMAEAEKMVQIFFILKQLELIGASHMFLKFFFQFLELKQMNYWVIENRVERLVYLNMALEICRRLPFDGSGVVAENWPKKLNGITKKKFLVFLGISGTITEVDVTPEIVNMAKTNWIKHLKMLDPCVKEAAEDYQISDLSWLGNEAEITLELGALFTYETSPVYEAPSVLEYVISKSNLGRRLSNKAFVYAMKVNVYEHHIQRLPCFGKQKLRELLDDAISMFPEKVEFIKKYLELKRNIFEKRIFLKKLPDCAGKSKLVRSAAKIFLEWDYYSKHPENSHALMLLRQALEDSAREEASNGYPDAYFWCFLMYIEAQIARGSVKRMDEASLLYVFTLGQKLCPWSKTFIFESTKGRSNSEEYLSVAYNSIITAGLNLLCIPNEVSEILRPNAEIDQQEV</sequence>
<dbReference type="Pfam" id="PF08424">
    <property type="entry name" value="NRDE-2"/>
    <property type="match status" value="1"/>
</dbReference>
<evidence type="ECO:0000313" key="5">
    <source>
        <dbReference type="Proteomes" id="UP001201812"/>
    </source>
</evidence>
<dbReference type="InterPro" id="IPR013633">
    <property type="entry name" value="NRDE-2"/>
</dbReference>
<comment type="similarity">
    <text evidence="2">Belongs to the NRDE2 family.</text>
</comment>
<evidence type="ECO:0000256" key="2">
    <source>
        <dbReference type="ARBA" id="ARBA00009265"/>
    </source>
</evidence>
<dbReference type="AlphaFoldDB" id="A0AAD4MYF4"/>
<dbReference type="Proteomes" id="UP001201812">
    <property type="component" value="Unassembled WGS sequence"/>
</dbReference>
<accession>A0AAD4MYF4</accession>
<gene>
    <name evidence="4" type="ORF">DdX_11559</name>
</gene>
<comment type="subcellular location">
    <subcellularLocation>
        <location evidence="1">Nucleus</location>
    </subcellularLocation>
</comment>
<dbReference type="GO" id="GO:1902369">
    <property type="term" value="P:negative regulation of RNA catabolic process"/>
    <property type="evidence" value="ECO:0007669"/>
    <property type="project" value="TreeGrafter"/>
</dbReference>
<dbReference type="GO" id="GO:0031048">
    <property type="term" value="P:regulatory ncRNA-mediated heterochromatin formation"/>
    <property type="evidence" value="ECO:0007669"/>
    <property type="project" value="TreeGrafter"/>
</dbReference>
<proteinExistence type="inferred from homology"/>
<name>A0AAD4MYF4_9BILA</name>
<reference evidence="4" key="1">
    <citation type="submission" date="2022-01" db="EMBL/GenBank/DDBJ databases">
        <title>Genome Sequence Resource for Two Populations of Ditylenchus destructor, the Migratory Endoparasitic Phytonematode.</title>
        <authorList>
            <person name="Zhang H."/>
            <person name="Lin R."/>
            <person name="Xie B."/>
        </authorList>
    </citation>
    <scope>NUCLEOTIDE SEQUENCE</scope>
    <source>
        <strain evidence="4">BazhouSP</strain>
    </source>
</reference>
<dbReference type="PANTHER" id="PTHR13471">
    <property type="entry name" value="TETRATRICOPEPTIDE-LIKE HELICAL"/>
    <property type="match status" value="1"/>
</dbReference>
<keyword evidence="3" id="KW-0539">Nucleus</keyword>
<evidence type="ECO:0000256" key="1">
    <source>
        <dbReference type="ARBA" id="ARBA00004123"/>
    </source>
</evidence>
<evidence type="ECO:0000256" key="3">
    <source>
        <dbReference type="ARBA" id="ARBA00023242"/>
    </source>
</evidence>
<protein>
    <submittedName>
        <fullName evidence="4">NRDE-2, necessary for RNA interference domain-containing protein</fullName>
    </submittedName>
</protein>
<keyword evidence="5" id="KW-1185">Reference proteome</keyword>
<dbReference type="PANTHER" id="PTHR13471:SF0">
    <property type="entry name" value="NUCLEAR EXOSOME REGULATOR NRDE2"/>
    <property type="match status" value="1"/>
</dbReference>